<sequence length="136" mass="15453">MGLFNKLFNSDSTESKSGEGKKSTGDLPWIELNTLAQLDEIKERSKTKTQFIFKHSTRCGVSRMVISQFKKDYQLEESQADLYYLDLLNHRDISNGIASQFNVMHESPQLLVLKNGAVVKHDSHGGINNLNFETFI</sequence>
<dbReference type="Pfam" id="PF11009">
    <property type="entry name" value="BrxC"/>
    <property type="match status" value="1"/>
</dbReference>
<dbReference type="InterPro" id="IPR022551">
    <property type="entry name" value="BrxC"/>
</dbReference>
<feature type="region of interest" description="Disordered" evidence="1">
    <location>
        <begin position="1"/>
        <end position="24"/>
    </location>
</feature>
<proteinExistence type="predicted"/>
<dbReference type="OrthoDB" id="677051at2"/>
<evidence type="ECO:0000313" key="2">
    <source>
        <dbReference type="EMBL" id="TXE07693.1"/>
    </source>
</evidence>
<dbReference type="InterPro" id="IPR036249">
    <property type="entry name" value="Thioredoxin-like_sf"/>
</dbReference>
<organism evidence="2 3">
    <name type="scientific">Gelidibacter salicanalis</name>
    <dbReference type="NCBI Taxonomy" id="291193"/>
    <lineage>
        <taxon>Bacteria</taxon>
        <taxon>Pseudomonadati</taxon>
        <taxon>Bacteroidota</taxon>
        <taxon>Flavobacteriia</taxon>
        <taxon>Flavobacteriales</taxon>
        <taxon>Flavobacteriaceae</taxon>
        <taxon>Gelidibacter</taxon>
    </lineage>
</organism>
<protein>
    <submittedName>
        <fullName evidence="2">Bacillithiol system redox-active protein YtxJ</fullName>
    </submittedName>
</protein>
<gene>
    <name evidence="2" type="primary">ytxJ</name>
    <name evidence="2" type="ORF">ES711_09615</name>
</gene>
<dbReference type="EMBL" id="VORX01000004">
    <property type="protein sequence ID" value="TXE07693.1"/>
    <property type="molecule type" value="Genomic_DNA"/>
</dbReference>
<evidence type="ECO:0000256" key="1">
    <source>
        <dbReference type="SAM" id="MobiDB-lite"/>
    </source>
</evidence>
<evidence type="ECO:0000313" key="3">
    <source>
        <dbReference type="Proteomes" id="UP000321734"/>
    </source>
</evidence>
<name>A0A5C7AJJ8_9FLAO</name>
<dbReference type="Gene3D" id="3.40.30.10">
    <property type="entry name" value="Glutaredoxin"/>
    <property type="match status" value="1"/>
</dbReference>
<dbReference type="NCBIfam" id="TIGR04019">
    <property type="entry name" value="B_thiol_YtxJ"/>
    <property type="match status" value="1"/>
</dbReference>
<reference evidence="2 3" key="1">
    <citation type="submission" date="2019-08" db="EMBL/GenBank/DDBJ databases">
        <title>Genome sequence of Gelidibacter salicanalis IC162T.</title>
        <authorList>
            <person name="Bowman J.P."/>
        </authorList>
    </citation>
    <scope>NUCLEOTIDE SEQUENCE [LARGE SCALE GENOMIC DNA]</scope>
    <source>
        <strain evidence="2 3">IC162</strain>
    </source>
</reference>
<keyword evidence="3" id="KW-1185">Reference proteome</keyword>
<accession>A0A5C7AJJ8</accession>
<dbReference type="AlphaFoldDB" id="A0A5C7AJJ8"/>
<feature type="compositionally biased region" description="Basic and acidic residues" evidence="1">
    <location>
        <begin position="13"/>
        <end position="24"/>
    </location>
</feature>
<dbReference type="SUPFAM" id="SSF52833">
    <property type="entry name" value="Thioredoxin-like"/>
    <property type="match status" value="1"/>
</dbReference>
<dbReference type="Proteomes" id="UP000321734">
    <property type="component" value="Unassembled WGS sequence"/>
</dbReference>
<dbReference type="RefSeq" id="WP_146893012.1">
    <property type="nucleotide sequence ID" value="NZ_VORX01000004.1"/>
</dbReference>
<comment type="caution">
    <text evidence="2">The sequence shown here is derived from an EMBL/GenBank/DDBJ whole genome shotgun (WGS) entry which is preliminary data.</text>
</comment>